<dbReference type="InterPro" id="IPR003458">
    <property type="entry name" value="Phage_T4_Gp38_tail_assem"/>
</dbReference>
<evidence type="ECO:0000313" key="1">
    <source>
        <dbReference type="EMBL" id="VTP60521.1"/>
    </source>
</evidence>
<proteinExistence type="predicted"/>
<gene>
    <name evidence="1" type="ORF">NCTC12971_00999</name>
</gene>
<dbReference type="Pfam" id="PF02413">
    <property type="entry name" value="Caudo_TAP"/>
    <property type="match status" value="1"/>
</dbReference>
<dbReference type="RefSeq" id="WP_054307974.1">
    <property type="nucleotide sequence ID" value="NZ_CAMIPJ010000002.1"/>
</dbReference>
<dbReference type="GeneID" id="61764330"/>
<dbReference type="Proteomes" id="UP000307968">
    <property type="component" value="Chromosome"/>
</dbReference>
<dbReference type="EMBL" id="LR590463">
    <property type="protein sequence ID" value="VTP60521.1"/>
    <property type="molecule type" value="Genomic_DNA"/>
</dbReference>
<organism evidence="1 2">
    <name type="scientific">Serratia rubidaea</name>
    <name type="common">Serratia marinorubra</name>
    <dbReference type="NCBI Taxonomy" id="61652"/>
    <lineage>
        <taxon>Bacteria</taxon>
        <taxon>Pseudomonadati</taxon>
        <taxon>Pseudomonadota</taxon>
        <taxon>Gammaproteobacteria</taxon>
        <taxon>Enterobacterales</taxon>
        <taxon>Yersiniaceae</taxon>
        <taxon>Serratia</taxon>
    </lineage>
</organism>
<protein>
    <submittedName>
        <fullName evidence="1">Bacteriophage tail assembly protein</fullName>
    </submittedName>
</protein>
<dbReference type="AlphaFoldDB" id="A0A4U9HC19"/>
<sequence>MVNIKNFKLGEPTTPEQLSLREQHNAMFLYAEDGTEWYSCQKNFAKDSIKFAYDKRGVIRSIAVNKDVSTLWPADLSVVEVMDTEYNRQADISGEWIFDGEKISKRIYLPQEYQEKAMVEQAARLATATKAIAPLQDAVELNIANETEIALLADWKTYRVMLNRLDLTAAPNIDWPPEPHL</sequence>
<name>A0A4U9HC19_SERRU</name>
<reference evidence="1 2" key="1">
    <citation type="submission" date="2019-05" db="EMBL/GenBank/DDBJ databases">
        <authorList>
            <consortium name="Pathogen Informatics"/>
        </authorList>
    </citation>
    <scope>NUCLEOTIDE SEQUENCE [LARGE SCALE GENOMIC DNA]</scope>
    <source>
        <strain evidence="1 2">NCTC12971</strain>
    </source>
</reference>
<accession>A0A4U9HC19</accession>
<evidence type="ECO:0000313" key="2">
    <source>
        <dbReference type="Proteomes" id="UP000307968"/>
    </source>
</evidence>